<evidence type="ECO:0000256" key="4">
    <source>
        <dbReference type="SAM" id="Phobius"/>
    </source>
</evidence>
<dbReference type="PANTHER" id="PTHR24012">
    <property type="entry name" value="RNA BINDING PROTEIN"/>
    <property type="match status" value="1"/>
</dbReference>
<gene>
    <name evidence="6" type="primary">celf5a</name>
</gene>
<dbReference type="GO" id="GO:0003723">
    <property type="term" value="F:RNA binding"/>
    <property type="evidence" value="ECO:0007669"/>
    <property type="project" value="UniProtKB-UniRule"/>
</dbReference>
<dbReference type="InterPro" id="IPR000504">
    <property type="entry name" value="RRM_dom"/>
</dbReference>
<dbReference type="CDD" id="cd12639">
    <property type="entry name" value="RRM3_CELF3_4_5_6"/>
    <property type="match status" value="1"/>
</dbReference>
<feature type="domain" description="RRM" evidence="5">
    <location>
        <begin position="131"/>
        <end position="211"/>
    </location>
</feature>
<protein>
    <submittedName>
        <fullName evidence="6">Cugbp, Elav-like family member 5a</fullName>
    </submittedName>
</protein>
<dbReference type="PROSITE" id="PS50102">
    <property type="entry name" value="RRM"/>
    <property type="match status" value="2"/>
</dbReference>
<dbReference type="FunFam" id="3.30.70.330:FF:001010">
    <property type="entry name" value="CUGBP Elav-like family member 5"/>
    <property type="match status" value="1"/>
</dbReference>
<feature type="domain" description="RRM" evidence="5">
    <location>
        <begin position="402"/>
        <end position="480"/>
    </location>
</feature>
<evidence type="ECO:0000256" key="2">
    <source>
        <dbReference type="ARBA" id="ARBA00022884"/>
    </source>
</evidence>
<keyword evidence="1" id="KW-0677">Repeat</keyword>
<reference evidence="6" key="1">
    <citation type="submission" date="2023-05" db="EMBL/GenBank/DDBJ databases">
        <title>High-quality long-read genome of Scophthalmus maximus.</title>
        <authorList>
            <person name="Lien S."/>
            <person name="Martinez P."/>
        </authorList>
    </citation>
    <scope>NUCLEOTIDE SEQUENCE [LARGE SCALE GENOMIC DNA]</scope>
</reference>
<evidence type="ECO:0000256" key="3">
    <source>
        <dbReference type="PROSITE-ProRule" id="PRU00176"/>
    </source>
</evidence>
<evidence type="ECO:0000313" key="6">
    <source>
        <dbReference type="Ensembl" id="ENSSMAP00000067800.1"/>
    </source>
</evidence>
<dbReference type="InterPro" id="IPR012677">
    <property type="entry name" value="Nucleotide-bd_a/b_plait_sf"/>
</dbReference>
<feature type="transmembrane region" description="Helical" evidence="4">
    <location>
        <begin position="22"/>
        <end position="46"/>
    </location>
</feature>
<dbReference type="SMART" id="SM00360">
    <property type="entry name" value="RRM"/>
    <property type="match status" value="2"/>
</dbReference>
<dbReference type="Gene3D" id="3.30.70.330">
    <property type="match status" value="3"/>
</dbReference>
<dbReference type="Ensembl" id="ENSSMAT00000043035.1">
    <property type="protein sequence ID" value="ENSSMAP00000067800.1"/>
    <property type="gene ID" value="ENSSMAG00000011707.2"/>
</dbReference>
<sequence>MYVCVCVQAWAKHTVLVRHSPWRVSCISLFSILALIYLIPPSFLFLRSCHNQSGWGCWPGCQDLWTGWCGWTGLAMHPPFMLSFCCAFLTYCARESAIKAQNALHEQKTLPGMTRPIQVKPADSESRGEDRKLFVGMLNKQQTEEDVYRLFEPYGVIEECTVLRGPDGNSKGCAFVKFSTHSEAQSAISALHGSQTMPGASSSLVVKFADTDKERTIRRMQQMVGQFGIFNPAIALPFSTYSSYAHALMQQQAAIMAASHGGYLTPSVAFPATQIHQMGALNINSLPPTTMTPVSGLSSPPANITTSAVPSIVTPIVNGFTGIPHQPNGHPAVETMYTNGLPPYSTQSPTAADTLQQAFTGVQQYTGESQRFPVYNIVFLRTLPQPPQVIQQQQQREGPEGCNLFIYHLPQEFGDNELMQMFLPFGTVISSKVFMDRATNQSKCFGFVSFDNPASAQAAIQAMNGFQIGMKRLKVQLKRPKDASRPY</sequence>
<reference evidence="6" key="2">
    <citation type="submission" date="2025-08" db="UniProtKB">
        <authorList>
            <consortium name="Ensembl"/>
        </authorList>
    </citation>
    <scope>IDENTIFICATION</scope>
</reference>
<dbReference type="GeneTree" id="ENSGT00940000154201"/>
<dbReference type="FunFam" id="3.30.70.330:FF:000069">
    <property type="entry name" value="CUGBP Elav-like family member 5 isoform X1"/>
    <property type="match status" value="1"/>
</dbReference>
<dbReference type="AlphaFoldDB" id="A0A8D3E7P1"/>
<dbReference type="InterPro" id="IPR035979">
    <property type="entry name" value="RBD_domain_sf"/>
</dbReference>
<organism evidence="6 7">
    <name type="scientific">Scophthalmus maximus</name>
    <name type="common">Turbot</name>
    <name type="synonym">Psetta maxima</name>
    <dbReference type="NCBI Taxonomy" id="52904"/>
    <lineage>
        <taxon>Eukaryota</taxon>
        <taxon>Metazoa</taxon>
        <taxon>Chordata</taxon>
        <taxon>Craniata</taxon>
        <taxon>Vertebrata</taxon>
        <taxon>Euteleostomi</taxon>
        <taxon>Actinopterygii</taxon>
        <taxon>Neopterygii</taxon>
        <taxon>Teleostei</taxon>
        <taxon>Neoteleostei</taxon>
        <taxon>Acanthomorphata</taxon>
        <taxon>Carangaria</taxon>
        <taxon>Pleuronectiformes</taxon>
        <taxon>Pleuronectoidei</taxon>
        <taxon>Scophthalmidae</taxon>
        <taxon>Scophthalmus</taxon>
    </lineage>
</organism>
<dbReference type="SUPFAM" id="SSF54928">
    <property type="entry name" value="RNA-binding domain, RBD"/>
    <property type="match status" value="2"/>
</dbReference>
<proteinExistence type="predicted"/>
<keyword evidence="4" id="KW-0472">Membrane</keyword>
<accession>A0A8D3E7P1</accession>
<keyword evidence="4" id="KW-1133">Transmembrane helix</keyword>
<dbReference type="CDD" id="cd12635">
    <property type="entry name" value="RRM2_CELF3_4_5_6"/>
    <property type="match status" value="1"/>
</dbReference>
<name>A0A8D3E7P1_SCOMX</name>
<dbReference type="Proteomes" id="UP000694558">
    <property type="component" value="Chromosome 12"/>
</dbReference>
<evidence type="ECO:0000259" key="5">
    <source>
        <dbReference type="PROSITE" id="PS50102"/>
    </source>
</evidence>
<evidence type="ECO:0000313" key="7">
    <source>
        <dbReference type="Proteomes" id="UP000694558"/>
    </source>
</evidence>
<keyword evidence="4" id="KW-0812">Transmembrane</keyword>
<evidence type="ECO:0000256" key="1">
    <source>
        <dbReference type="ARBA" id="ARBA00022737"/>
    </source>
</evidence>
<dbReference type="FunFam" id="3.30.70.330:FF:000007">
    <property type="entry name" value="CUGBP Elav-like family member 4 isoform 3"/>
    <property type="match status" value="1"/>
</dbReference>
<dbReference type="Pfam" id="PF00076">
    <property type="entry name" value="RRM_1"/>
    <property type="match status" value="2"/>
</dbReference>
<keyword evidence="2 3" id="KW-0694">RNA-binding</keyword>